<proteinExistence type="predicted"/>
<evidence type="ECO:0000256" key="1">
    <source>
        <dbReference type="SAM" id="MobiDB-lite"/>
    </source>
</evidence>
<gene>
    <name evidence="2" type="ORF">CEXT_55981</name>
</gene>
<feature type="region of interest" description="Disordered" evidence="1">
    <location>
        <begin position="54"/>
        <end position="92"/>
    </location>
</feature>
<evidence type="ECO:0000313" key="3">
    <source>
        <dbReference type="Proteomes" id="UP001054945"/>
    </source>
</evidence>
<keyword evidence="3" id="KW-1185">Reference proteome</keyword>
<protein>
    <submittedName>
        <fullName evidence="2">Uncharacterized protein</fullName>
    </submittedName>
</protein>
<dbReference type="Proteomes" id="UP001054945">
    <property type="component" value="Unassembled WGS sequence"/>
</dbReference>
<sequence length="92" mass="10787">MKLPICIQHLLGSIRRSKKDFRSGVSFIPRLDDAKFAEKSTDVNAAVLREFYKRREKTRKRKRQPSPKHLVSKKTQTSNLPPWMHSSKPKEL</sequence>
<accession>A0AAV4M5V7</accession>
<name>A0AAV4M5V7_CAEEX</name>
<dbReference type="EMBL" id="BPLR01001896">
    <property type="protein sequence ID" value="GIX67723.1"/>
    <property type="molecule type" value="Genomic_DNA"/>
</dbReference>
<dbReference type="AlphaFoldDB" id="A0AAV4M5V7"/>
<feature type="compositionally biased region" description="Basic residues" evidence="1">
    <location>
        <begin position="54"/>
        <end position="72"/>
    </location>
</feature>
<reference evidence="2 3" key="1">
    <citation type="submission" date="2021-06" db="EMBL/GenBank/DDBJ databases">
        <title>Caerostris extrusa draft genome.</title>
        <authorList>
            <person name="Kono N."/>
            <person name="Arakawa K."/>
        </authorList>
    </citation>
    <scope>NUCLEOTIDE SEQUENCE [LARGE SCALE GENOMIC DNA]</scope>
</reference>
<comment type="caution">
    <text evidence="2">The sequence shown here is derived from an EMBL/GenBank/DDBJ whole genome shotgun (WGS) entry which is preliminary data.</text>
</comment>
<evidence type="ECO:0000313" key="2">
    <source>
        <dbReference type="EMBL" id="GIX67723.1"/>
    </source>
</evidence>
<organism evidence="2 3">
    <name type="scientific">Caerostris extrusa</name>
    <name type="common">Bark spider</name>
    <name type="synonym">Caerostris bankana</name>
    <dbReference type="NCBI Taxonomy" id="172846"/>
    <lineage>
        <taxon>Eukaryota</taxon>
        <taxon>Metazoa</taxon>
        <taxon>Ecdysozoa</taxon>
        <taxon>Arthropoda</taxon>
        <taxon>Chelicerata</taxon>
        <taxon>Arachnida</taxon>
        <taxon>Araneae</taxon>
        <taxon>Araneomorphae</taxon>
        <taxon>Entelegynae</taxon>
        <taxon>Araneoidea</taxon>
        <taxon>Araneidae</taxon>
        <taxon>Caerostris</taxon>
    </lineage>
</organism>